<feature type="coiled-coil region" evidence="1">
    <location>
        <begin position="271"/>
        <end position="305"/>
    </location>
</feature>
<gene>
    <name evidence="2" type="ORF">MCOR_38982</name>
</gene>
<evidence type="ECO:0000313" key="3">
    <source>
        <dbReference type="Proteomes" id="UP000507470"/>
    </source>
</evidence>
<sequence length="337" mass="39220">MSWFYLQLHSISSKSNLCDQSHNNINNTYSTQTILTHNISEDNVYYESNYTEELVENTSFIQEATLASATLEEGFPQDRLTQTINSGNYRPNKGVQVNRFPMPLQFRQHNIYTGDVCRNDENRNNKCVQTVITYIYIFPETMSCVITIKDIIEHVKTEGKSSCVQWLSSISDKNEEKQCAVNVVLDLGQYINDSLEKGEKLEIENNVLNLTLKKRCTAKYKLKLKRTELCSLKKTVCNLNNRIKSQRTVLKRIRSQNVYLQKVNDKSITKLDDLKIQNNELIAHMASLQNELSSLREKFKDEREENEYLRLLISDDIGKPIKLYDEQSRKYTKEAQD</sequence>
<dbReference type="Proteomes" id="UP000507470">
    <property type="component" value="Unassembled WGS sequence"/>
</dbReference>
<accession>A0A6J8DC84</accession>
<name>A0A6J8DC84_MYTCO</name>
<keyword evidence="1" id="KW-0175">Coiled coil</keyword>
<evidence type="ECO:0000256" key="1">
    <source>
        <dbReference type="SAM" id="Coils"/>
    </source>
</evidence>
<dbReference type="EMBL" id="CACVKT020007119">
    <property type="protein sequence ID" value="CAC5405271.1"/>
    <property type="molecule type" value="Genomic_DNA"/>
</dbReference>
<keyword evidence="3" id="KW-1185">Reference proteome</keyword>
<evidence type="ECO:0000313" key="2">
    <source>
        <dbReference type="EMBL" id="CAC5405271.1"/>
    </source>
</evidence>
<reference evidence="2 3" key="1">
    <citation type="submission" date="2020-06" db="EMBL/GenBank/DDBJ databases">
        <authorList>
            <person name="Li R."/>
            <person name="Bekaert M."/>
        </authorList>
    </citation>
    <scope>NUCLEOTIDE SEQUENCE [LARGE SCALE GENOMIC DNA]</scope>
    <source>
        <strain evidence="3">wild</strain>
    </source>
</reference>
<dbReference type="OrthoDB" id="10585413at2759"/>
<organism evidence="2 3">
    <name type="scientific">Mytilus coruscus</name>
    <name type="common">Sea mussel</name>
    <dbReference type="NCBI Taxonomy" id="42192"/>
    <lineage>
        <taxon>Eukaryota</taxon>
        <taxon>Metazoa</taxon>
        <taxon>Spiralia</taxon>
        <taxon>Lophotrochozoa</taxon>
        <taxon>Mollusca</taxon>
        <taxon>Bivalvia</taxon>
        <taxon>Autobranchia</taxon>
        <taxon>Pteriomorphia</taxon>
        <taxon>Mytilida</taxon>
        <taxon>Mytiloidea</taxon>
        <taxon>Mytilidae</taxon>
        <taxon>Mytilinae</taxon>
        <taxon>Mytilus</taxon>
    </lineage>
</organism>
<proteinExistence type="predicted"/>
<dbReference type="AlphaFoldDB" id="A0A6J8DC84"/>
<protein>
    <submittedName>
        <fullName evidence="2">Uncharacterized protein</fullName>
    </submittedName>
</protein>